<organism evidence="1 2">
    <name type="scientific">Scleroderma citrinum Foug A</name>
    <dbReference type="NCBI Taxonomy" id="1036808"/>
    <lineage>
        <taxon>Eukaryota</taxon>
        <taxon>Fungi</taxon>
        <taxon>Dikarya</taxon>
        <taxon>Basidiomycota</taxon>
        <taxon>Agaricomycotina</taxon>
        <taxon>Agaricomycetes</taxon>
        <taxon>Agaricomycetidae</taxon>
        <taxon>Boletales</taxon>
        <taxon>Sclerodermatineae</taxon>
        <taxon>Sclerodermataceae</taxon>
        <taxon>Scleroderma</taxon>
    </lineage>
</organism>
<dbReference type="STRING" id="1036808.A0A0C2ZJB0"/>
<dbReference type="OrthoDB" id="5122891at2759"/>
<accession>A0A0C2ZJB0</accession>
<dbReference type="InParanoid" id="A0A0C2ZJB0"/>
<gene>
    <name evidence="1" type="ORF">SCLCIDRAFT_25645</name>
</gene>
<reference evidence="2" key="2">
    <citation type="submission" date="2015-01" db="EMBL/GenBank/DDBJ databases">
        <title>Evolutionary Origins and Diversification of the Mycorrhizal Mutualists.</title>
        <authorList>
            <consortium name="DOE Joint Genome Institute"/>
            <consortium name="Mycorrhizal Genomics Consortium"/>
            <person name="Kohler A."/>
            <person name="Kuo A."/>
            <person name="Nagy L.G."/>
            <person name="Floudas D."/>
            <person name="Copeland A."/>
            <person name="Barry K.W."/>
            <person name="Cichocki N."/>
            <person name="Veneault-Fourrey C."/>
            <person name="LaButti K."/>
            <person name="Lindquist E.A."/>
            <person name="Lipzen A."/>
            <person name="Lundell T."/>
            <person name="Morin E."/>
            <person name="Murat C."/>
            <person name="Riley R."/>
            <person name="Ohm R."/>
            <person name="Sun H."/>
            <person name="Tunlid A."/>
            <person name="Henrissat B."/>
            <person name="Grigoriev I.V."/>
            <person name="Hibbett D.S."/>
            <person name="Martin F."/>
        </authorList>
    </citation>
    <scope>NUCLEOTIDE SEQUENCE [LARGE SCALE GENOMIC DNA]</scope>
    <source>
        <strain evidence="2">Foug A</strain>
    </source>
</reference>
<dbReference type="EMBL" id="KN822049">
    <property type="protein sequence ID" value="KIM61668.1"/>
    <property type="molecule type" value="Genomic_DNA"/>
</dbReference>
<protein>
    <submittedName>
        <fullName evidence="1">Uncharacterized protein</fullName>
    </submittedName>
</protein>
<dbReference type="AlphaFoldDB" id="A0A0C2ZJB0"/>
<sequence>MAQTVQTSADEHNDVKQASTASALSALSAADCSRLSRWFVTLLMWTAFDVDGTDDPGRDWRGLMIPHCPSKQYSCELLVDGVSMTFSRTFNVIRLGDYGHFTDSEDFCREGNLSADLRSLPVNVNITPRQHKISERDGHQRERDFVGAQHYGGFTELYKPLGLSLPSDDDFKSLLVSFSSRFTNRFLVTRVIQCRPNPRQASSGTLYNIAKPFVWPRSEGPGSVGRAAMAG</sequence>
<reference evidence="1 2" key="1">
    <citation type="submission" date="2014-04" db="EMBL/GenBank/DDBJ databases">
        <authorList>
            <consortium name="DOE Joint Genome Institute"/>
            <person name="Kuo A."/>
            <person name="Kohler A."/>
            <person name="Nagy L.G."/>
            <person name="Floudas D."/>
            <person name="Copeland A."/>
            <person name="Barry K.W."/>
            <person name="Cichocki N."/>
            <person name="Veneault-Fourrey C."/>
            <person name="LaButti K."/>
            <person name="Lindquist E.A."/>
            <person name="Lipzen A."/>
            <person name="Lundell T."/>
            <person name="Morin E."/>
            <person name="Murat C."/>
            <person name="Sun H."/>
            <person name="Tunlid A."/>
            <person name="Henrissat B."/>
            <person name="Grigoriev I.V."/>
            <person name="Hibbett D.S."/>
            <person name="Martin F."/>
            <person name="Nordberg H.P."/>
            <person name="Cantor M.N."/>
            <person name="Hua S.X."/>
        </authorList>
    </citation>
    <scope>NUCLEOTIDE SEQUENCE [LARGE SCALE GENOMIC DNA]</scope>
    <source>
        <strain evidence="1 2">Foug A</strain>
    </source>
</reference>
<dbReference type="HOGENOM" id="CLU_104751_1_0_1"/>
<proteinExistence type="predicted"/>
<name>A0A0C2ZJB0_9AGAM</name>
<keyword evidence="2" id="KW-1185">Reference proteome</keyword>
<evidence type="ECO:0000313" key="1">
    <source>
        <dbReference type="EMBL" id="KIM61668.1"/>
    </source>
</evidence>
<dbReference type="Proteomes" id="UP000053989">
    <property type="component" value="Unassembled WGS sequence"/>
</dbReference>
<evidence type="ECO:0000313" key="2">
    <source>
        <dbReference type="Proteomes" id="UP000053989"/>
    </source>
</evidence>